<keyword evidence="2" id="KW-0813">Transport</keyword>
<dbReference type="EMBL" id="JAAGAX010000013">
    <property type="protein sequence ID" value="KAF2294146.1"/>
    <property type="molecule type" value="Genomic_DNA"/>
</dbReference>
<dbReference type="Proteomes" id="UP000467840">
    <property type="component" value="Chromosome 7"/>
</dbReference>
<dbReference type="InterPro" id="IPR052215">
    <property type="entry name" value="Plant_ABCG"/>
</dbReference>
<dbReference type="SUPFAM" id="SSF52540">
    <property type="entry name" value="P-loop containing nucleoside triphosphate hydrolases"/>
    <property type="match status" value="1"/>
</dbReference>
<accession>A0A6A6L1H5</accession>
<comment type="similarity">
    <text evidence="1">Belongs to the ABC transporter superfamily. ABCG family. Eye pigment precursor importer (TC 3.A.1.204) subfamily.</text>
</comment>
<evidence type="ECO:0000313" key="4">
    <source>
        <dbReference type="EMBL" id="KAF2294146.1"/>
    </source>
</evidence>
<protein>
    <recommendedName>
        <fullName evidence="3">ABC transporter domain-containing protein</fullName>
    </recommendedName>
</protein>
<feature type="domain" description="ABC transporter" evidence="3">
    <location>
        <begin position="49"/>
        <end position="80"/>
    </location>
</feature>
<dbReference type="GO" id="GO:0016887">
    <property type="term" value="F:ATP hydrolysis activity"/>
    <property type="evidence" value="ECO:0007669"/>
    <property type="project" value="InterPro"/>
</dbReference>
<dbReference type="Pfam" id="PF00005">
    <property type="entry name" value="ABC_tran"/>
    <property type="match status" value="1"/>
</dbReference>
<sequence>MTSLEMEATDINLVQTHIPKEDVDDAVFLSWKDLWVTVRDGRHGSWSILQGLTAYAQPGELLAIMGRSGCGKSTLLDALAVRDGRHGSRSILQGLTAYAQPGELLAIMGPSGWASQPS</sequence>
<proteinExistence type="inferred from homology"/>
<evidence type="ECO:0000313" key="5">
    <source>
        <dbReference type="Proteomes" id="UP000467840"/>
    </source>
</evidence>
<dbReference type="InterPro" id="IPR027417">
    <property type="entry name" value="P-loop_NTPase"/>
</dbReference>
<reference evidence="4 5" key="1">
    <citation type="journal article" date="2020" name="Mol. Plant">
        <title>The Chromosome-Based Rubber Tree Genome Provides New Insights into Spurge Genome Evolution and Rubber Biosynthesis.</title>
        <authorList>
            <person name="Liu J."/>
            <person name="Shi C."/>
            <person name="Shi C.C."/>
            <person name="Li W."/>
            <person name="Zhang Q.J."/>
            <person name="Zhang Y."/>
            <person name="Li K."/>
            <person name="Lu H.F."/>
            <person name="Shi C."/>
            <person name="Zhu S.T."/>
            <person name="Xiao Z.Y."/>
            <person name="Nan H."/>
            <person name="Yue Y."/>
            <person name="Zhu X.G."/>
            <person name="Wu Y."/>
            <person name="Hong X.N."/>
            <person name="Fan G.Y."/>
            <person name="Tong Y."/>
            <person name="Zhang D."/>
            <person name="Mao C.L."/>
            <person name="Liu Y.L."/>
            <person name="Hao S.J."/>
            <person name="Liu W.Q."/>
            <person name="Lv M.Q."/>
            <person name="Zhang H.B."/>
            <person name="Liu Y."/>
            <person name="Hu-Tang G.R."/>
            <person name="Wang J.P."/>
            <person name="Wang J.H."/>
            <person name="Sun Y.H."/>
            <person name="Ni S.B."/>
            <person name="Chen W.B."/>
            <person name="Zhang X.C."/>
            <person name="Jiao Y.N."/>
            <person name="Eichler E.E."/>
            <person name="Li G.H."/>
            <person name="Liu X."/>
            <person name="Gao L.Z."/>
        </authorList>
    </citation>
    <scope>NUCLEOTIDE SEQUENCE [LARGE SCALE GENOMIC DNA]</scope>
    <source>
        <strain evidence="5">cv. GT1</strain>
        <tissue evidence="4">Leaf</tissue>
    </source>
</reference>
<keyword evidence="5" id="KW-1185">Reference proteome</keyword>
<evidence type="ECO:0000256" key="1">
    <source>
        <dbReference type="ARBA" id="ARBA00005814"/>
    </source>
</evidence>
<dbReference type="PANTHER" id="PTHR48042">
    <property type="entry name" value="ABC TRANSPORTER G FAMILY MEMBER 11"/>
    <property type="match status" value="1"/>
</dbReference>
<dbReference type="AlphaFoldDB" id="A0A6A6L1H5"/>
<evidence type="ECO:0000256" key="2">
    <source>
        <dbReference type="ARBA" id="ARBA00022448"/>
    </source>
</evidence>
<dbReference type="PANTHER" id="PTHR48042:SF32">
    <property type="entry name" value="ABC TRANSPORTER DOMAIN-CONTAINING PROTEIN"/>
    <property type="match status" value="1"/>
</dbReference>
<evidence type="ECO:0000259" key="3">
    <source>
        <dbReference type="Pfam" id="PF00005"/>
    </source>
</evidence>
<comment type="caution">
    <text evidence="4">The sequence shown here is derived from an EMBL/GenBank/DDBJ whole genome shotgun (WGS) entry which is preliminary data.</text>
</comment>
<dbReference type="Gene3D" id="3.40.50.300">
    <property type="entry name" value="P-loop containing nucleotide triphosphate hydrolases"/>
    <property type="match status" value="1"/>
</dbReference>
<dbReference type="InterPro" id="IPR003439">
    <property type="entry name" value="ABC_transporter-like_ATP-bd"/>
</dbReference>
<organism evidence="4 5">
    <name type="scientific">Hevea brasiliensis</name>
    <name type="common">Para rubber tree</name>
    <name type="synonym">Siphonia brasiliensis</name>
    <dbReference type="NCBI Taxonomy" id="3981"/>
    <lineage>
        <taxon>Eukaryota</taxon>
        <taxon>Viridiplantae</taxon>
        <taxon>Streptophyta</taxon>
        <taxon>Embryophyta</taxon>
        <taxon>Tracheophyta</taxon>
        <taxon>Spermatophyta</taxon>
        <taxon>Magnoliopsida</taxon>
        <taxon>eudicotyledons</taxon>
        <taxon>Gunneridae</taxon>
        <taxon>Pentapetalae</taxon>
        <taxon>rosids</taxon>
        <taxon>fabids</taxon>
        <taxon>Malpighiales</taxon>
        <taxon>Euphorbiaceae</taxon>
        <taxon>Crotonoideae</taxon>
        <taxon>Micrandreae</taxon>
        <taxon>Hevea</taxon>
    </lineage>
</organism>
<gene>
    <name evidence="4" type="ORF">GH714_007897</name>
</gene>
<dbReference type="GO" id="GO:0005524">
    <property type="term" value="F:ATP binding"/>
    <property type="evidence" value="ECO:0007669"/>
    <property type="project" value="InterPro"/>
</dbReference>
<name>A0A6A6L1H5_HEVBR</name>